<dbReference type="InterPro" id="IPR050196">
    <property type="entry name" value="Cytochrome_P450_Monoox"/>
</dbReference>
<dbReference type="SUPFAM" id="SSF48264">
    <property type="entry name" value="Cytochrome P450"/>
    <property type="match status" value="1"/>
</dbReference>
<dbReference type="Pfam" id="PF00067">
    <property type="entry name" value="p450"/>
    <property type="match status" value="1"/>
</dbReference>
<dbReference type="AlphaFoldDB" id="A0A8E0NE07"/>
<comment type="caution">
    <text evidence="9">The sequence shown here is derived from an EMBL/GenBank/DDBJ whole genome shotgun (WGS) entry which is preliminary data.</text>
</comment>
<keyword evidence="10" id="KW-1185">Reference proteome</keyword>
<keyword evidence="2 7" id="KW-0349">Heme</keyword>
<evidence type="ECO:0000313" key="9">
    <source>
        <dbReference type="EMBL" id="GAD60590.1"/>
    </source>
</evidence>
<proteinExistence type="inferred from homology"/>
<keyword evidence="3 7" id="KW-0479">Metal-binding</keyword>
<dbReference type="PROSITE" id="PS00086">
    <property type="entry name" value="CYTOCHROME_P450"/>
    <property type="match status" value="1"/>
</dbReference>
<evidence type="ECO:0000256" key="1">
    <source>
        <dbReference type="ARBA" id="ARBA00010617"/>
    </source>
</evidence>
<evidence type="ECO:0000256" key="4">
    <source>
        <dbReference type="ARBA" id="ARBA00023002"/>
    </source>
</evidence>
<gene>
    <name evidence="9" type="ORF">MBEBAB_2840</name>
</gene>
<dbReference type="GO" id="GO:0005506">
    <property type="term" value="F:iron ion binding"/>
    <property type="evidence" value="ECO:0007669"/>
    <property type="project" value="InterPro"/>
</dbReference>
<dbReference type="EMBL" id="BATC01000091">
    <property type="protein sequence ID" value="GAD60590.1"/>
    <property type="molecule type" value="Genomic_DNA"/>
</dbReference>
<sequence length="166" mass="18306">MQAEADAVLGDDQPAFEHMKRLGFTRDVFREAMRLYPPVAFLARDCPAGDRLGKRDIPPGSVVMVSPWLSHRQAERWTEPHAFDPDRFGCPEGKAAMAGGYFPFSVGPRVCPGAAFALQEAVLVLAMLSRRLRFEADPAWTPVPVARLTLRSANGVQLRVFRRGGG</sequence>
<dbReference type="GO" id="GO:0020037">
    <property type="term" value="F:heme binding"/>
    <property type="evidence" value="ECO:0007669"/>
    <property type="project" value="InterPro"/>
</dbReference>
<reference evidence="10" key="1">
    <citation type="journal article" date="2013" name="Genome Announc.">
        <title>Draft Genome Sequence of the Dimorphic Prosthecate Bacterium Brevundimonas abyssalis TAR-001T.</title>
        <authorList>
            <person name="Tsubouchi T."/>
            <person name="Nishi S."/>
            <person name="Usui K."/>
            <person name="Shimane Y."/>
            <person name="Takaki Y."/>
            <person name="Maruyama T."/>
            <person name="Hatada Y."/>
        </authorList>
    </citation>
    <scope>NUCLEOTIDE SEQUENCE [LARGE SCALE GENOMIC DNA]</scope>
    <source>
        <strain evidence="10">TAR-001</strain>
    </source>
</reference>
<comment type="cofactor">
    <cofactor evidence="7">
        <name>heme</name>
        <dbReference type="ChEBI" id="CHEBI:30413"/>
    </cofactor>
</comment>
<dbReference type="PANTHER" id="PTHR24291">
    <property type="entry name" value="CYTOCHROME P450 FAMILY 4"/>
    <property type="match status" value="1"/>
</dbReference>
<evidence type="ECO:0000256" key="7">
    <source>
        <dbReference type="PIRSR" id="PIRSR602403-1"/>
    </source>
</evidence>
<dbReference type="InterPro" id="IPR002403">
    <property type="entry name" value="Cyt_P450_E_grp-IV"/>
</dbReference>
<keyword evidence="6 8" id="KW-0503">Monooxygenase</keyword>
<dbReference type="GO" id="GO:0016705">
    <property type="term" value="F:oxidoreductase activity, acting on paired donors, with incorporation or reduction of molecular oxygen"/>
    <property type="evidence" value="ECO:0007669"/>
    <property type="project" value="InterPro"/>
</dbReference>
<dbReference type="PANTHER" id="PTHR24291:SF50">
    <property type="entry name" value="BIFUNCTIONAL ALBAFLAVENONE MONOOXYGENASE_TERPENE SYNTHASE"/>
    <property type="match status" value="1"/>
</dbReference>
<dbReference type="InterPro" id="IPR001128">
    <property type="entry name" value="Cyt_P450"/>
</dbReference>
<dbReference type="PRINTS" id="PR00465">
    <property type="entry name" value="EP450IV"/>
</dbReference>
<name>A0A8E0NE07_9CAUL</name>
<dbReference type="GO" id="GO:0004497">
    <property type="term" value="F:monooxygenase activity"/>
    <property type="evidence" value="ECO:0007669"/>
    <property type="project" value="UniProtKB-KW"/>
</dbReference>
<dbReference type="Gene3D" id="1.10.630.10">
    <property type="entry name" value="Cytochrome P450"/>
    <property type="match status" value="1"/>
</dbReference>
<accession>A0A8E0NE07</accession>
<evidence type="ECO:0000256" key="2">
    <source>
        <dbReference type="ARBA" id="ARBA00022617"/>
    </source>
</evidence>
<evidence type="ECO:0000256" key="5">
    <source>
        <dbReference type="ARBA" id="ARBA00023004"/>
    </source>
</evidence>
<evidence type="ECO:0000256" key="6">
    <source>
        <dbReference type="ARBA" id="ARBA00023033"/>
    </source>
</evidence>
<dbReference type="InterPro" id="IPR017972">
    <property type="entry name" value="Cyt_P450_CS"/>
</dbReference>
<organism evidence="9 10">
    <name type="scientific">Brevundimonas abyssalis TAR-001</name>
    <dbReference type="NCBI Taxonomy" id="1391729"/>
    <lineage>
        <taxon>Bacteria</taxon>
        <taxon>Pseudomonadati</taxon>
        <taxon>Pseudomonadota</taxon>
        <taxon>Alphaproteobacteria</taxon>
        <taxon>Caulobacterales</taxon>
        <taxon>Caulobacteraceae</taxon>
        <taxon>Brevundimonas</taxon>
    </lineage>
</organism>
<comment type="similarity">
    <text evidence="1 8">Belongs to the cytochrome P450 family.</text>
</comment>
<evidence type="ECO:0000313" key="10">
    <source>
        <dbReference type="Proteomes" id="UP000016569"/>
    </source>
</evidence>
<keyword evidence="5 7" id="KW-0408">Iron</keyword>
<evidence type="ECO:0000256" key="8">
    <source>
        <dbReference type="RuleBase" id="RU000461"/>
    </source>
</evidence>
<keyword evidence="4 8" id="KW-0560">Oxidoreductase</keyword>
<evidence type="ECO:0000256" key="3">
    <source>
        <dbReference type="ARBA" id="ARBA00022723"/>
    </source>
</evidence>
<dbReference type="InterPro" id="IPR036396">
    <property type="entry name" value="Cyt_P450_sf"/>
</dbReference>
<feature type="binding site" description="axial binding residue" evidence="7">
    <location>
        <position position="111"/>
    </location>
    <ligand>
        <name>heme</name>
        <dbReference type="ChEBI" id="CHEBI:30413"/>
    </ligand>
    <ligandPart>
        <name>Fe</name>
        <dbReference type="ChEBI" id="CHEBI:18248"/>
    </ligandPart>
</feature>
<dbReference type="Proteomes" id="UP000016569">
    <property type="component" value="Unassembled WGS sequence"/>
</dbReference>
<protein>
    <submittedName>
        <fullName evidence="9">Cytochrome P450 family protein</fullName>
    </submittedName>
</protein>